<keyword evidence="4 5" id="KW-0560">Oxidoreductase</keyword>
<dbReference type="GO" id="GO:0000105">
    <property type="term" value="P:L-histidine biosynthetic process"/>
    <property type="evidence" value="ECO:0007669"/>
    <property type="project" value="UniProtKB-UniRule"/>
</dbReference>
<evidence type="ECO:0000256" key="10">
    <source>
        <dbReference type="PIRSR" id="PIRSR000099-4"/>
    </source>
</evidence>
<protein>
    <recommendedName>
        <fullName evidence="5">Histidinol dehydrogenase</fullName>
        <shortName evidence="5">HDH</shortName>
        <ecNumber evidence="5">1.1.1.23</ecNumber>
    </recommendedName>
</protein>
<evidence type="ECO:0000256" key="1">
    <source>
        <dbReference type="ARBA" id="ARBA00010178"/>
    </source>
</evidence>
<feature type="binding site" evidence="5 10">
    <location>
        <position position="247"/>
    </location>
    <ligand>
        <name>Zn(2+)</name>
        <dbReference type="ChEBI" id="CHEBI:29105"/>
    </ligand>
</feature>
<dbReference type="SUPFAM" id="SSF53720">
    <property type="entry name" value="ALDH-like"/>
    <property type="match status" value="1"/>
</dbReference>
<dbReference type="Pfam" id="PF00815">
    <property type="entry name" value="Histidinol_dh"/>
    <property type="match status" value="1"/>
</dbReference>
<feature type="binding site" evidence="5 9">
    <location>
        <position position="399"/>
    </location>
    <ligand>
        <name>substrate</name>
    </ligand>
</feature>
<feature type="binding site" evidence="5 9">
    <location>
        <position position="312"/>
    </location>
    <ligand>
        <name>substrate</name>
    </ligand>
</feature>
<dbReference type="Gene3D" id="3.40.50.1980">
    <property type="entry name" value="Nitrogenase molybdenum iron protein domain"/>
    <property type="match status" value="2"/>
</dbReference>
<sequence>MIYRAEEVRERFARRGLSFDPTVEEIVRGILAAVREEGDAALDRFSLDLDGHPVEEIPKKAWRQAYEDLDEELRDALETAKERIEAFYREEAKGGFLKADASGLLGQLVRPLSRVGVYVPGGSAPLLSSLLMSVVPAKVAGVAEVIVASPPRVHPGVLAAAWVAGADRLFAMGGAQAIAALAYGTQRVPRVDKIVGPGNAYVVAAKRQVFGTVGLDGLAGPTETLIIADGSASPRLLAADLLAQAEHGPDSEPWLLSPDRALLERVEAELSRQLEGLPRAEIAKRALERGGLVLTQDLEEALELANLYAPEHLCLALADPLPWLGRVQNAGGVFLGEGSPEALGDYIAGPSHVMPTSGTARFQGGLAVRDFLKVIPVLGLAEGAVRTLAEKGALLARAEGLEGHARSLDLRR</sequence>
<feature type="active site" description="Proton acceptor" evidence="5 7">
    <location>
        <position position="311"/>
    </location>
</feature>
<dbReference type="GO" id="GO:0004399">
    <property type="term" value="F:histidinol dehydrogenase activity"/>
    <property type="evidence" value="ECO:0007669"/>
    <property type="project" value="UniProtKB-UniRule"/>
</dbReference>
<feature type="coiled-coil region" evidence="12">
    <location>
        <begin position="59"/>
        <end position="90"/>
    </location>
</feature>
<dbReference type="PANTHER" id="PTHR21256">
    <property type="entry name" value="HISTIDINOL DEHYDROGENASE HDH"/>
    <property type="match status" value="1"/>
</dbReference>
<keyword evidence="2 5" id="KW-0479">Metal-binding</keyword>
<feature type="binding site" evidence="5 9">
    <location>
        <position position="247"/>
    </location>
    <ligand>
        <name>substrate</name>
    </ligand>
</feature>
<keyword evidence="3 5" id="KW-0862">Zinc</keyword>
<feature type="binding site" evidence="5 8">
    <location>
        <position position="176"/>
    </location>
    <ligand>
        <name>NAD(+)</name>
        <dbReference type="ChEBI" id="CHEBI:57540"/>
    </ligand>
</feature>
<feature type="binding site" evidence="5 10">
    <location>
        <position position="345"/>
    </location>
    <ligand>
        <name>Zn(2+)</name>
        <dbReference type="ChEBI" id="CHEBI:29105"/>
    </ligand>
</feature>
<feature type="binding site" evidence="5 9">
    <location>
        <position position="404"/>
    </location>
    <ligand>
        <name>substrate</name>
    </ligand>
</feature>
<proteinExistence type="inferred from homology"/>
<comment type="cofactor">
    <cofactor evidence="5 10">
        <name>Zn(2+)</name>
        <dbReference type="ChEBI" id="CHEBI:29105"/>
    </cofactor>
    <text evidence="5 10">Binds 1 zinc ion per subunit.</text>
</comment>
<dbReference type="GO" id="GO:0005829">
    <property type="term" value="C:cytosol"/>
    <property type="evidence" value="ECO:0007669"/>
    <property type="project" value="TreeGrafter"/>
</dbReference>
<dbReference type="GO" id="GO:0051287">
    <property type="term" value="F:NAD binding"/>
    <property type="evidence" value="ECO:0007669"/>
    <property type="project" value="InterPro"/>
</dbReference>
<dbReference type="PIRSF" id="PIRSF000099">
    <property type="entry name" value="Histidinol_dh"/>
    <property type="match status" value="1"/>
</dbReference>
<keyword evidence="5" id="KW-0028">Amino-acid biosynthesis</keyword>
<evidence type="ECO:0000256" key="4">
    <source>
        <dbReference type="ARBA" id="ARBA00023002"/>
    </source>
</evidence>
<evidence type="ECO:0000313" key="13">
    <source>
        <dbReference type="EMBL" id="KPD27566.1"/>
    </source>
</evidence>
<organism evidence="13 14">
    <name type="scientific">Thermus scotoductus</name>
    <dbReference type="NCBI Taxonomy" id="37636"/>
    <lineage>
        <taxon>Bacteria</taxon>
        <taxon>Thermotogati</taxon>
        <taxon>Deinococcota</taxon>
        <taxon>Deinococci</taxon>
        <taxon>Thermales</taxon>
        <taxon>Thermaceae</taxon>
        <taxon>Thermus</taxon>
    </lineage>
</organism>
<evidence type="ECO:0000256" key="2">
    <source>
        <dbReference type="ARBA" id="ARBA00022723"/>
    </source>
</evidence>
<keyword evidence="5 8" id="KW-0520">NAD</keyword>
<evidence type="ECO:0000313" key="14">
    <source>
        <dbReference type="Proteomes" id="UP000053099"/>
    </source>
</evidence>
<dbReference type="InterPro" id="IPR016161">
    <property type="entry name" value="Ald_DH/histidinol_DH"/>
</dbReference>
<dbReference type="PRINTS" id="PR00083">
    <property type="entry name" value="HOLDHDRGNASE"/>
</dbReference>
<gene>
    <name evidence="5" type="primary">hisD</name>
    <name evidence="13" type="ORF">AN926_09455</name>
</gene>
<dbReference type="InterPro" id="IPR022695">
    <property type="entry name" value="Histidinol_DH_monofunct"/>
</dbReference>
<accession>A0A0N1KPL5</accession>
<comment type="caution">
    <text evidence="13">The sequence shown here is derived from an EMBL/GenBank/DDBJ whole genome shotgun (WGS) entry which is preliminary data.</text>
</comment>
<feature type="binding site" evidence="5 10">
    <location>
        <position position="244"/>
    </location>
    <ligand>
        <name>Zn(2+)</name>
        <dbReference type="ChEBI" id="CHEBI:29105"/>
    </ligand>
</feature>
<feature type="binding site" evidence="5 10">
    <location>
        <position position="404"/>
    </location>
    <ligand>
        <name>Zn(2+)</name>
        <dbReference type="ChEBI" id="CHEBI:29105"/>
    </ligand>
</feature>
<comment type="pathway">
    <text evidence="5">Amino-acid biosynthesis; L-histidine biosynthesis; L-histidine from 5-phospho-alpha-D-ribose 1-diphosphate: step 9/9.</text>
</comment>
<dbReference type="EC" id="1.1.1.23" evidence="5"/>
<dbReference type="PATRIC" id="fig|37636.3.peg.1141"/>
<evidence type="ECO:0000256" key="3">
    <source>
        <dbReference type="ARBA" id="ARBA00022833"/>
    </source>
</evidence>
<reference evidence="13 14" key="1">
    <citation type="submission" date="2015-09" db="EMBL/GenBank/DDBJ databases">
        <title>Draft genome sequence of Thermus scotoductus strain K1 isolated from a geothermal spring in Nagorno-Karabakh, Armenia.</title>
        <authorList>
            <person name="Saghatelyan A."/>
            <person name="Poghosyan L."/>
            <person name="Panosyan H."/>
            <person name="Birkeland N.-K."/>
        </authorList>
    </citation>
    <scope>NUCLEOTIDE SEQUENCE [LARGE SCALE GENOMIC DNA]</scope>
    <source>
        <strain evidence="13 14">K1</strain>
    </source>
</reference>
<dbReference type="Gene3D" id="1.20.5.1300">
    <property type="match status" value="1"/>
</dbReference>
<feature type="binding site" evidence="5 9">
    <location>
        <position position="222"/>
    </location>
    <ligand>
        <name>substrate</name>
    </ligand>
</feature>
<dbReference type="HAMAP" id="MF_01024">
    <property type="entry name" value="HisD"/>
    <property type="match status" value="1"/>
</dbReference>
<dbReference type="CDD" id="cd06572">
    <property type="entry name" value="Histidinol_dh"/>
    <property type="match status" value="1"/>
</dbReference>
<dbReference type="FunFam" id="3.40.50.1980:FF:000001">
    <property type="entry name" value="Histidinol dehydrogenase"/>
    <property type="match status" value="1"/>
</dbReference>
<evidence type="ECO:0000256" key="5">
    <source>
        <dbReference type="HAMAP-Rule" id="MF_01024"/>
    </source>
</evidence>
<evidence type="ECO:0000256" key="11">
    <source>
        <dbReference type="RuleBase" id="RU004175"/>
    </source>
</evidence>
<feature type="binding site" evidence="5 8">
    <location>
        <position position="118"/>
    </location>
    <ligand>
        <name>NAD(+)</name>
        <dbReference type="ChEBI" id="CHEBI:57540"/>
    </ligand>
</feature>
<name>A0A0N1KPL5_THESC</name>
<evidence type="ECO:0000256" key="6">
    <source>
        <dbReference type="PIRNR" id="PIRNR000099"/>
    </source>
</evidence>
<comment type="function">
    <text evidence="5">Catalyzes the sequential NAD-dependent oxidations of L-histidinol to L-histidinaldehyde and then to L-histidine.</text>
</comment>
<dbReference type="InterPro" id="IPR012131">
    <property type="entry name" value="Hstdl_DH"/>
</dbReference>
<dbReference type="UniPathway" id="UPA00031">
    <property type="reaction ID" value="UER00014"/>
</dbReference>
<comment type="similarity">
    <text evidence="1 5 6 11">Belongs to the histidinol dehydrogenase family.</text>
</comment>
<dbReference type="GO" id="GO:0008270">
    <property type="term" value="F:zinc ion binding"/>
    <property type="evidence" value="ECO:0007669"/>
    <property type="project" value="UniProtKB-UniRule"/>
</dbReference>
<dbReference type="Proteomes" id="UP000053099">
    <property type="component" value="Unassembled WGS sequence"/>
</dbReference>
<feature type="active site" description="Proton acceptor" evidence="5 7">
    <location>
        <position position="312"/>
    </location>
</feature>
<evidence type="ECO:0000256" key="7">
    <source>
        <dbReference type="PIRSR" id="PIRSR000099-1"/>
    </source>
</evidence>
<feature type="binding site" evidence="5 9">
    <location>
        <position position="244"/>
    </location>
    <ligand>
        <name>substrate</name>
    </ligand>
</feature>
<dbReference type="AlphaFoldDB" id="A0A0N1KPL5"/>
<dbReference type="NCBIfam" id="TIGR00069">
    <property type="entry name" value="hisD"/>
    <property type="match status" value="1"/>
</dbReference>
<evidence type="ECO:0000256" key="9">
    <source>
        <dbReference type="PIRSR" id="PIRSR000099-3"/>
    </source>
</evidence>
<evidence type="ECO:0000256" key="12">
    <source>
        <dbReference type="SAM" id="Coils"/>
    </source>
</evidence>
<dbReference type="EMBL" id="LJJR01000031">
    <property type="protein sequence ID" value="KPD27566.1"/>
    <property type="molecule type" value="Genomic_DNA"/>
</dbReference>
<keyword evidence="5" id="KW-0368">Histidine biosynthesis</keyword>
<comment type="catalytic activity">
    <reaction evidence="5">
        <text>L-histidinol + 2 NAD(+) + H2O = L-histidine + 2 NADH + 3 H(+)</text>
        <dbReference type="Rhea" id="RHEA:20641"/>
        <dbReference type="ChEBI" id="CHEBI:15377"/>
        <dbReference type="ChEBI" id="CHEBI:15378"/>
        <dbReference type="ChEBI" id="CHEBI:57540"/>
        <dbReference type="ChEBI" id="CHEBI:57595"/>
        <dbReference type="ChEBI" id="CHEBI:57699"/>
        <dbReference type="ChEBI" id="CHEBI:57945"/>
        <dbReference type="EC" id="1.1.1.23"/>
    </reaction>
</comment>
<dbReference type="PANTHER" id="PTHR21256:SF2">
    <property type="entry name" value="HISTIDINE BIOSYNTHESIS TRIFUNCTIONAL PROTEIN"/>
    <property type="match status" value="1"/>
</dbReference>
<feature type="binding site" evidence="5 9">
    <location>
        <position position="345"/>
    </location>
    <ligand>
        <name>substrate</name>
    </ligand>
</feature>
<keyword evidence="12" id="KW-0175">Coiled coil</keyword>
<feature type="binding site" evidence="5 8">
    <location>
        <position position="199"/>
    </location>
    <ligand>
        <name>NAD(+)</name>
        <dbReference type="ChEBI" id="CHEBI:57540"/>
    </ligand>
</feature>
<evidence type="ECO:0000256" key="8">
    <source>
        <dbReference type="PIRSR" id="PIRSR000099-2"/>
    </source>
</evidence>